<keyword evidence="2" id="KW-1185">Reference proteome</keyword>
<organism evidence="1 2">
    <name type="scientific">Aspergillus aculeatinus CBS 121060</name>
    <dbReference type="NCBI Taxonomy" id="1448322"/>
    <lineage>
        <taxon>Eukaryota</taxon>
        <taxon>Fungi</taxon>
        <taxon>Dikarya</taxon>
        <taxon>Ascomycota</taxon>
        <taxon>Pezizomycotina</taxon>
        <taxon>Eurotiomycetes</taxon>
        <taxon>Eurotiomycetidae</taxon>
        <taxon>Eurotiales</taxon>
        <taxon>Aspergillaceae</taxon>
        <taxon>Aspergillus</taxon>
        <taxon>Aspergillus subgen. Circumdati</taxon>
    </lineage>
</organism>
<proteinExistence type="predicted"/>
<reference evidence="1" key="1">
    <citation type="submission" date="2018-02" db="EMBL/GenBank/DDBJ databases">
        <title>The genomes of Aspergillus section Nigri reveals drivers in fungal speciation.</title>
        <authorList>
            <consortium name="DOE Joint Genome Institute"/>
            <person name="Vesth T.C."/>
            <person name="Nybo J."/>
            <person name="Theobald S."/>
            <person name="Brandl J."/>
            <person name="Frisvad J.C."/>
            <person name="Nielsen K.F."/>
            <person name="Lyhne E.K."/>
            <person name="Kogle M.E."/>
            <person name="Kuo A."/>
            <person name="Riley R."/>
            <person name="Clum A."/>
            <person name="Nolan M."/>
            <person name="Lipzen A."/>
            <person name="Salamov A."/>
            <person name="Henrissat B."/>
            <person name="Wiebenga A."/>
            <person name="De vries R.P."/>
            <person name="Grigoriev I.V."/>
            <person name="Mortensen U.H."/>
            <person name="Andersen M.R."/>
            <person name="Baker S.E."/>
        </authorList>
    </citation>
    <scope>NUCLEOTIDE SEQUENCE</scope>
    <source>
        <strain evidence="1">CBS 121060</strain>
    </source>
</reference>
<dbReference type="EMBL" id="KZ824960">
    <property type="protein sequence ID" value="RAH69374.1"/>
    <property type="molecule type" value="Genomic_DNA"/>
</dbReference>
<evidence type="ECO:0000313" key="2">
    <source>
        <dbReference type="Proteomes" id="UP000249661"/>
    </source>
</evidence>
<dbReference type="Proteomes" id="UP000249661">
    <property type="component" value="Unassembled WGS sequence"/>
</dbReference>
<protein>
    <submittedName>
        <fullName evidence="1">CRAL/TRIO domain-containing protein</fullName>
    </submittedName>
</protein>
<evidence type="ECO:0000313" key="1">
    <source>
        <dbReference type="EMBL" id="RAH69374.1"/>
    </source>
</evidence>
<sequence>MPSPTPTPPSQPPTGYIHNLTSDQSTKLHQTWSIILYLINNNDDTTAESTTAPTAAGLASALAAHHLPSLDTLQPILDTLPRHPLPSLRAGLLSLARHDSPDTLLLRFLRARKWSVPAATAMLLRAIHFRHTQDIDARVLAATELDALYEATAQAPQTPSIPGAIGATTVKTTATDSEAFLNQMRMGKAIVHGTDRQGRPVLLVRVRLHQPGQQSEAVITRFILHMIETVRLTLVDPVETATILFDMTGFSVSNMEFAPVRFVIDCFQENYPEYLGTMLIHNAPWIFSVGIWKIVKSWMDPVIVSKVHFTRSVADLEQFLVPDKILKEVGGPEAWEYEFVEPVAGENERMTETATRDRLLAEREELASKLLELTEEWLGAAEPESVAVQRTEAITAWRKQYWVVDPFVRGRTCLDRTGVIQEGGKIDFYPGVDQLQE</sequence>
<accession>A0ACD1H792</accession>
<gene>
    <name evidence="1" type="ORF">BO66DRAFT_375451</name>
</gene>
<name>A0ACD1H792_9EURO</name>